<dbReference type="PANTHER" id="PTHR15427:SF33">
    <property type="entry name" value="COLLAGEN IV NC1 DOMAIN-CONTAINING PROTEIN"/>
    <property type="match status" value="1"/>
</dbReference>
<organism evidence="5 6">
    <name type="scientific">Potamilus streckersoni</name>
    <dbReference type="NCBI Taxonomy" id="2493646"/>
    <lineage>
        <taxon>Eukaryota</taxon>
        <taxon>Metazoa</taxon>
        <taxon>Spiralia</taxon>
        <taxon>Lophotrochozoa</taxon>
        <taxon>Mollusca</taxon>
        <taxon>Bivalvia</taxon>
        <taxon>Autobranchia</taxon>
        <taxon>Heteroconchia</taxon>
        <taxon>Palaeoheterodonta</taxon>
        <taxon>Unionida</taxon>
        <taxon>Unionoidea</taxon>
        <taxon>Unionidae</taxon>
        <taxon>Ambleminae</taxon>
        <taxon>Lampsilini</taxon>
        <taxon>Potamilus</taxon>
    </lineage>
</organism>
<keyword evidence="3" id="KW-0732">Signal</keyword>
<feature type="domain" description="C1q" evidence="4">
    <location>
        <begin position="55"/>
        <end position="193"/>
    </location>
</feature>
<keyword evidence="6" id="KW-1185">Reference proteome</keyword>
<feature type="chain" id="PRO_5042285356" description="C1q domain-containing protein" evidence="3">
    <location>
        <begin position="21"/>
        <end position="193"/>
    </location>
</feature>
<dbReference type="PROSITE" id="PS50871">
    <property type="entry name" value="C1Q"/>
    <property type="match status" value="1"/>
</dbReference>
<feature type="signal peptide" evidence="3">
    <location>
        <begin position="1"/>
        <end position="20"/>
    </location>
</feature>
<dbReference type="Pfam" id="PF00386">
    <property type="entry name" value="C1q"/>
    <property type="match status" value="1"/>
</dbReference>
<comment type="subcellular location">
    <subcellularLocation>
        <location evidence="1">Secreted</location>
    </subcellularLocation>
</comment>
<dbReference type="PANTHER" id="PTHR15427">
    <property type="entry name" value="EMILIN ELASTIN MICROFIBRIL INTERFACE-LOCATED PROTEIN ELASTIN MICROFIBRIL INTERFACER"/>
    <property type="match status" value="1"/>
</dbReference>
<dbReference type="InterPro" id="IPR050392">
    <property type="entry name" value="Collagen/C1q_domain"/>
</dbReference>
<evidence type="ECO:0000259" key="4">
    <source>
        <dbReference type="PROSITE" id="PS50871"/>
    </source>
</evidence>
<gene>
    <name evidence="5" type="ORF">CHS0354_017515</name>
</gene>
<dbReference type="EMBL" id="JAEAOA010001086">
    <property type="protein sequence ID" value="KAK3586719.1"/>
    <property type="molecule type" value="Genomic_DNA"/>
</dbReference>
<evidence type="ECO:0000313" key="6">
    <source>
        <dbReference type="Proteomes" id="UP001195483"/>
    </source>
</evidence>
<sequence length="193" mass="21989">MNYLLVLSVVLPITFDVVLSESGVFDISMNMDCFLNLTTRAEDQTKRWEMYAINRNKRFPAFTAFMDDHHLRVQPMDKIVFPVVKININGYYDSITGIFKAHVTGSYFIQLVLTVRVVSDTNDEYSADLVTDNGNKVLGTLEFKAKDVIDRKNMYGLFDLNAGQEVWIRNGRLLAEYGGGKLSVFSGFLAEFR</sequence>
<dbReference type="SMART" id="SM00110">
    <property type="entry name" value="C1Q"/>
    <property type="match status" value="1"/>
</dbReference>
<dbReference type="Proteomes" id="UP001195483">
    <property type="component" value="Unassembled WGS sequence"/>
</dbReference>
<dbReference type="Gene3D" id="2.60.120.40">
    <property type="match status" value="1"/>
</dbReference>
<dbReference type="AlphaFoldDB" id="A0AAE0S7N8"/>
<evidence type="ECO:0000313" key="5">
    <source>
        <dbReference type="EMBL" id="KAK3586719.1"/>
    </source>
</evidence>
<evidence type="ECO:0000256" key="2">
    <source>
        <dbReference type="ARBA" id="ARBA00022525"/>
    </source>
</evidence>
<reference evidence="5" key="1">
    <citation type="journal article" date="2021" name="Genome Biol. Evol.">
        <title>A High-Quality Reference Genome for a Parasitic Bivalve with Doubly Uniparental Inheritance (Bivalvia: Unionida).</title>
        <authorList>
            <person name="Smith C.H."/>
        </authorList>
    </citation>
    <scope>NUCLEOTIDE SEQUENCE</scope>
    <source>
        <strain evidence="5">CHS0354</strain>
    </source>
</reference>
<protein>
    <recommendedName>
        <fullName evidence="4">C1q domain-containing protein</fullName>
    </recommendedName>
</protein>
<reference evidence="5" key="2">
    <citation type="journal article" date="2021" name="Genome Biol. Evol.">
        <title>Developing a high-quality reference genome for a parasitic bivalve with doubly uniparental inheritance (Bivalvia: Unionida).</title>
        <authorList>
            <person name="Smith C.H."/>
        </authorList>
    </citation>
    <scope>NUCLEOTIDE SEQUENCE</scope>
    <source>
        <strain evidence="5">CHS0354</strain>
        <tissue evidence="5">Mantle</tissue>
    </source>
</reference>
<keyword evidence="2" id="KW-0964">Secreted</keyword>
<reference evidence="5" key="3">
    <citation type="submission" date="2023-05" db="EMBL/GenBank/DDBJ databases">
        <authorList>
            <person name="Smith C.H."/>
        </authorList>
    </citation>
    <scope>NUCLEOTIDE SEQUENCE</scope>
    <source>
        <strain evidence="5">CHS0354</strain>
        <tissue evidence="5">Mantle</tissue>
    </source>
</reference>
<accession>A0AAE0S7N8</accession>
<evidence type="ECO:0000256" key="1">
    <source>
        <dbReference type="ARBA" id="ARBA00004613"/>
    </source>
</evidence>
<dbReference type="InterPro" id="IPR001073">
    <property type="entry name" value="C1q_dom"/>
</dbReference>
<dbReference type="GO" id="GO:0005581">
    <property type="term" value="C:collagen trimer"/>
    <property type="evidence" value="ECO:0007669"/>
    <property type="project" value="UniProtKB-KW"/>
</dbReference>
<dbReference type="InterPro" id="IPR008983">
    <property type="entry name" value="Tumour_necrosis_fac-like_dom"/>
</dbReference>
<name>A0AAE0S7N8_9BIVA</name>
<evidence type="ECO:0000256" key="3">
    <source>
        <dbReference type="SAM" id="SignalP"/>
    </source>
</evidence>
<dbReference type="SUPFAM" id="SSF49842">
    <property type="entry name" value="TNF-like"/>
    <property type="match status" value="1"/>
</dbReference>
<comment type="caution">
    <text evidence="5">The sequence shown here is derived from an EMBL/GenBank/DDBJ whole genome shotgun (WGS) entry which is preliminary data.</text>
</comment>
<proteinExistence type="predicted"/>